<feature type="transmembrane region" description="Helical" evidence="1">
    <location>
        <begin position="172"/>
        <end position="191"/>
    </location>
</feature>
<reference evidence="2 3" key="1">
    <citation type="submission" date="2017-02" db="EMBL/GenBank/DDBJ databases">
        <authorList>
            <person name="Peterson S.W."/>
        </authorList>
    </citation>
    <scope>NUCLEOTIDE SEQUENCE [LARGE SCALE GENOMIC DNA]</scope>
    <source>
        <strain evidence="2 3">DSM 15102</strain>
    </source>
</reference>
<dbReference type="Proteomes" id="UP000196365">
    <property type="component" value="Unassembled WGS sequence"/>
</dbReference>
<dbReference type="AlphaFoldDB" id="A0A1T4MU71"/>
<gene>
    <name evidence="2" type="ORF">SAMN02745973_01458</name>
</gene>
<dbReference type="PANTHER" id="PTHR30282">
    <property type="entry name" value="P-AMINOBENZOYL GLUTAMATE TRANSPORTER"/>
    <property type="match status" value="1"/>
</dbReference>
<dbReference type="RefSeq" id="WP_087678882.1">
    <property type="nucleotide sequence ID" value="NZ_FUWV01000008.1"/>
</dbReference>
<proteinExistence type="predicted"/>
<keyword evidence="1" id="KW-0812">Transmembrane</keyword>
<dbReference type="EMBL" id="FUWV01000008">
    <property type="protein sequence ID" value="SJZ70532.1"/>
    <property type="molecule type" value="Genomic_DNA"/>
</dbReference>
<dbReference type="PANTHER" id="PTHR30282:SF0">
    <property type="entry name" value="P-AMINOBENZOYL-GLUTAMATE TRANSPORT PROTEIN"/>
    <property type="match status" value="1"/>
</dbReference>
<feature type="transmembrane region" description="Helical" evidence="1">
    <location>
        <begin position="487"/>
        <end position="507"/>
    </location>
</feature>
<keyword evidence="3" id="KW-1185">Reference proteome</keyword>
<dbReference type="GO" id="GO:1902604">
    <property type="term" value="P:p-aminobenzoyl-glutamate transmembrane transport"/>
    <property type="evidence" value="ECO:0007669"/>
    <property type="project" value="InterPro"/>
</dbReference>
<organism evidence="2 3">
    <name type="scientific">Garciella nitratireducens DSM 15102</name>
    <dbReference type="NCBI Taxonomy" id="1121911"/>
    <lineage>
        <taxon>Bacteria</taxon>
        <taxon>Bacillati</taxon>
        <taxon>Bacillota</taxon>
        <taxon>Clostridia</taxon>
        <taxon>Eubacteriales</taxon>
        <taxon>Eubacteriaceae</taxon>
        <taxon>Garciella</taxon>
    </lineage>
</organism>
<feature type="transmembrane region" description="Helical" evidence="1">
    <location>
        <begin position="34"/>
        <end position="52"/>
    </location>
</feature>
<evidence type="ECO:0000256" key="1">
    <source>
        <dbReference type="SAM" id="Phobius"/>
    </source>
</evidence>
<keyword evidence="1" id="KW-1133">Transmembrane helix</keyword>
<accession>A0A1T4MU71</accession>
<feature type="transmembrane region" description="Helical" evidence="1">
    <location>
        <begin position="447"/>
        <end position="466"/>
    </location>
</feature>
<feature type="transmembrane region" description="Helical" evidence="1">
    <location>
        <begin position="388"/>
        <end position="410"/>
    </location>
</feature>
<dbReference type="InterPro" id="IPR004697">
    <property type="entry name" value="AbgT"/>
</dbReference>
<evidence type="ECO:0000313" key="3">
    <source>
        <dbReference type="Proteomes" id="UP000196365"/>
    </source>
</evidence>
<sequence length="515" mass="55634">MSVNTHAKKKKKSNPFNCFLNGVERVGNKLPHPVTIFILLSLLIIIISEIVYKSGIHVNFYDAKTGTKQTIQAVSLLNAKGLQYIINSATTNFTSFAPLGTVLVAMLGVGVADGTGLLTTAIKKLVQSTPKRLVTAVVVFAGIMSNVASDAGYVVLIPLGAMIFYSFGRHPIAGLAAAFAGVSGGFSANLLIGSTDPLLAGITNEALTAGGIDYSILPTSNYYFMVASTFLLTILGTLITEKIVEPRLGEYKKIKDEHNDIEQTTEKEKKGLRAAGIALLFFIIIMGIMIVPQNAILRGEDGTLDEFMHNGLIFVILLFFMIPGLAYGIVSGTIKSDKDVVNVMGKAMSSMGGYLVLVFFAAQFINYFSYTNLGTILAVSGADFLKNIGFTGLPLIIAFILLAAFINLFIGSASAKWGIMAPVFIPMLYNLGFTPEFTQLAYRIADSSTNIISPLMSYFAMVIVFAQKYDDNMKIGTLISTMLPYSILYLICWSILLIIWYILGLPIGPGASIWL</sequence>
<feature type="transmembrane region" description="Helical" evidence="1">
    <location>
        <begin position="96"/>
        <end position="121"/>
    </location>
</feature>
<feature type="transmembrane region" description="Helical" evidence="1">
    <location>
        <begin position="311"/>
        <end position="330"/>
    </location>
</feature>
<keyword evidence="1" id="KW-0472">Membrane</keyword>
<name>A0A1T4MU71_9FIRM</name>
<feature type="transmembrane region" description="Helical" evidence="1">
    <location>
        <begin position="351"/>
        <end position="368"/>
    </location>
</feature>
<dbReference type="Pfam" id="PF03806">
    <property type="entry name" value="ABG_transport"/>
    <property type="match status" value="1"/>
</dbReference>
<dbReference type="OrthoDB" id="3314392at2"/>
<evidence type="ECO:0000313" key="2">
    <source>
        <dbReference type="EMBL" id="SJZ70532.1"/>
    </source>
</evidence>
<protein>
    <submittedName>
        <fullName evidence="2">Aminobenzoyl-glutamate transport protein</fullName>
    </submittedName>
</protein>
<dbReference type="GO" id="GO:0015558">
    <property type="term" value="F:secondary active p-aminobenzoyl-glutamate transmembrane transporter activity"/>
    <property type="evidence" value="ECO:0007669"/>
    <property type="project" value="InterPro"/>
</dbReference>
<feature type="transmembrane region" description="Helical" evidence="1">
    <location>
        <begin position="133"/>
        <end position="166"/>
    </location>
</feature>
<feature type="transmembrane region" description="Helical" evidence="1">
    <location>
        <begin position="272"/>
        <end position="291"/>
    </location>
</feature>
<feature type="transmembrane region" description="Helical" evidence="1">
    <location>
        <begin position="417"/>
        <end position="435"/>
    </location>
</feature>